<dbReference type="GO" id="GO:0005506">
    <property type="term" value="F:iron ion binding"/>
    <property type="evidence" value="ECO:0007669"/>
    <property type="project" value="InterPro"/>
</dbReference>
<name>A0A9P8J5R1_AURME</name>
<dbReference type="PRINTS" id="PR00465">
    <property type="entry name" value="EP450IV"/>
</dbReference>
<keyword evidence="4 6" id="KW-0479">Metal-binding</keyword>
<dbReference type="InterPro" id="IPR036396">
    <property type="entry name" value="Cyt_P450_sf"/>
</dbReference>
<evidence type="ECO:0000313" key="7">
    <source>
        <dbReference type="EMBL" id="KAG9686538.1"/>
    </source>
</evidence>
<evidence type="ECO:0000313" key="8">
    <source>
        <dbReference type="Proteomes" id="UP000779574"/>
    </source>
</evidence>
<dbReference type="GO" id="GO:0004497">
    <property type="term" value="F:monooxygenase activity"/>
    <property type="evidence" value="ECO:0007669"/>
    <property type="project" value="InterPro"/>
</dbReference>
<comment type="caution">
    <text evidence="7">The sequence shown here is derived from an EMBL/GenBank/DDBJ whole genome shotgun (WGS) entry which is preliminary data.</text>
</comment>
<dbReference type="Proteomes" id="UP000779574">
    <property type="component" value="Unassembled WGS sequence"/>
</dbReference>
<dbReference type="GO" id="GO:0016705">
    <property type="term" value="F:oxidoreductase activity, acting on paired donors, with incorporation or reduction of molecular oxygen"/>
    <property type="evidence" value="ECO:0007669"/>
    <property type="project" value="InterPro"/>
</dbReference>
<gene>
    <name evidence="7" type="ORF">KCU76_g10954</name>
</gene>
<dbReference type="InterPro" id="IPR050529">
    <property type="entry name" value="CYP450_sterol_14alpha_dmase"/>
</dbReference>
<evidence type="ECO:0000256" key="1">
    <source>
        <dbReference type="ARBA" id="ARBA00001971"/>
    </source>
</evidence>
<keyword evidence="5 6" id="KW-0408">Iron</keyword>
<dbReference type="InterPro" id="IPR001128">
    <property type="entry name" value="Cyt_P450"/>
</dbReference>
<feature type="binding site" description="axial binding residue" evidence="6">
    <location>
        <position position="442"/>
    </location>
    <ligand>
        <name>heme</name>
        <dbReference type="ChEBI" id="CHEBI:30413"/>
    </ligand>
    <ligandPart>
        <name>Fe</name>
        <dbReference type="ChEBI" id="CHEBI:18248"/>
    </ligandPart>
</feature>
<comment type="similarity">
    <text evidence="2">Belongs to the cytochrome P450 family.</text>
</comment>
<dbReference type="GO" id="GO:0020037">
    <property type="term" value="F:heme binding"/>
    <property type="evidence" value="ECO:0007669"/>
    <property type="project" value="InterPro"/>
</dbReference>
<evidence type="ECO:0000256" key="6">
    <source>
        <dbReference type="PIRSR" id="PIRSR602403-1"/>
    </source>
</evidence>
<dbReference type="PANTHER" id="PTHR24304:SF2">
    <property type="entry name" value="24-HYDROXYCHOLESTEROL 7-ALPHA-HYDROXYLASE"/>
    <property type="match status" value="1"/>
</dbReference>
<evidence type="ECO:0000256" key="4">
    <source>
        <dbReference type="ARBA" id="ARBA00022723"/>
    </source>
</evidence>
<dbReference type="Gene3D" id="1.10.630.10">
    <property type="entry name" value="Cytochrome P450"/>
    <property type="match status" value="1"/>
</dbReference>
<organism evidence="7 8">
    <name type="scientific">Aureobasidium melanogenum</name>
    <name type="common">Aureobasidium pullulans var. melanogenum</name>
    <dbReference type="NCBI Taxonomy" id="46634"/>
    <lineage>
        <taxon>Eukaryota</taxon>
        <taxon>Fungi</taxon>
        <taxon>Dikarya</taxon>
        <taxon>Ascomycota</taxon>
        <taxon>Pezizomycotina</taxon>
        <taxon>Dothideomycetes</taxon>
        <taxon>Dothideomycetidae</taxon>
        <taxon>Dothideales</taxon>
        <taxon>Saccotheciaceae</taxon>
        <taxon>Aureobasidium</taxon>
    </lineage>
</organism>
<reference evidence="7" key="1">
    <citation type="journal article" date="2021" name="J Fungi (Basel)">
        <title>Virulence traits and population genomics of the black yeast Aureobasidium melanogenum.</title>
        <authorList>
            <person name="Cernosa A."/>
            <person name="Sun X."/>
            <person name="Gostincar C."/>
            <person name="Fang C."/>
            <person name="Gunde-Cimerman N."/>
            <person name="Song Z."/>
        </authorList>
    </citation>
    <scope>NUCLEOTIDE SEQUENCE</scope>
    <source>
        <strain evidence="7">EXF-9911</strain>
    </source>
</reference>
<dbReference type="InterPro" id="IPR002403">
    <property type="entry name" value="Cyt_P450_E_grp-IV"/>
</dbReference>
<dbReference type="AlphaFoldDB" id="A0A9P8J5R1"/>
<dbReference type="OrthoDB" id="1055148at2759"/>
<evidence type="ECO:0000256" key="2">
    <source>
        <dbReference type="ARBA" id="ARBA00010617"/>
    </source>
</evidence>
<comment type="cofactor">
    <cofactor evidence="1 6">
        <name>heme</name>
        <dbReference type="ChEBI" id="CHEBI:30413"/>
    </cofactor>
</comment>
<proteinExistence type="inferred from homology"/>
<evidence type="ECO:0000256" key="3">
    <source>
        <dbReference type="ARBA" id="ARBA00022617"/>
    </source>
</evidence>
<protein>
    <submittedName>
        <fullName evidence="7">Cytochrome P450</fullName>
    </submittedName>
</protein>
<sequence length="504" mass="56806">MALSEVLQGLGTSQTLLTIVSLALGILAAYLYFNRALPEGAPPLIKGDWPLIGPIKFWTRRWDFFKEAAKISANGNFSFHVGNHVVVGVSGDEGRRSFIDNKHLDATTGYSTLFAGSPTVPKAIDSDQDDVDDQHFFRRLLAMLKKENFVQNLDSLISDTRSRLEDLVKDPSGMTDPFESIYGVVYQLTMRTVACNEIANDRDLLDKTLDMFEKIEASSSAKLIILPWFPFPGKLKRLWYGARLYMIFKNIIEDRAKTGRRENDPLQFMIEKGDSVKEILTFILGALYAGQLNSGINAAWVIIYLANDPHWRGKVFEEVKAMAERYDSDTSKSLPERLASAPLEAWETELPSIDLCLRDSIRLNLVGSMFRQNLSKSPVKVSDSEEIPAGAFAAYAIANVHLNPEIYAEPEKWDPSRYLPDRAEDQKTKFAYLGWGAGRHPCLGIRFAKLEQNIILAFFLAYFDFDKLVDEHGKQIAEQPRGDMNSHSAAKPKQKIYVKYSVRG</sequence>
<dbReference type="Pfam" id="PF00067">
    <property type="entry name" value="p450"/>
    <property type="match status" value="1"/>
</dbReference>
<keyword evidence="3 6" id="KW-0349">Heme</keyword>
<dbReference type="SUPFAM" id="SSF48264">
    <property type="entry name" value="Cytochrome P450"/>
    <property type="match status" value="1"/>
</dbReference>
<dbReference type="PANTHER" id="PTHR24304">
    <property type="entry name" value="CYTOCHROME P450 FAMILY 7"/>
    <property type="match status" value="1"/>
</dbReference>
<accession>A0A9P8J5R1</accession>
<feature type="non-terminal residue" evidence="7">
    <location>
        <position position="504"/>
    </location>
</feature>
<reference evidence="7" key="2">
    <citation type="submission" date="2021-08" db="EMBL/GenBank/DDBJ databases">
        <authorList>
            <person name="Gostincar C."/>
            <person name="Sun X."/>
            <person name="Song Z."/>
            <person name="Gunde-Cimerman N."/>
        </authorList>
    </citation>
    <scope>NUCLEOTIDE SEQUENCE</scope>
    <source>
        <strain evidence="7">EXF-9911</strain>
    </source>
</reference>
<dbReference type="EMBL" id="JAHFXF010000506">
    <property type="protein sequence ID" value="KAG9686538.1"/>
    <property type="molecule type" value="Genomic_DNA"/>
</dbReference>
<evidence type="ECO:0000256" key="5">
    <source>
        <dbReference type="ARBA" id="ARBA00023004"/>
    </source>
</evidence>